<dbReference type="OrthoDB" id="9789043at2"/>
<reference evidence="1 2" key="1">
    <citation type="journal article" date="2015" name="Int. J. Syst. Evol. Microbiol.">
        <title>Mariniphaga sediminis sp. nov., isolated from coastal sediment.</title>
        <authorList>
            <person name="Wang F.Q."/>
            <person name="Shen Q.Y."/>
            <person name="Chen G.J."/>
            <person name="Du Z.J."/>
        </authorList>
    </citation>
    <scope>NUCLEOTIDE SEQUENCE [LARGE SCALE GENOMIC DNA]</scope>
    <source>
        <strain evidence="1 2">SY21</strain>
    </source>
</reference>
<accession>A0A399CYT7</accession>
<name>A0A399CYT7_9BACT</name>
<evidence type="ECO:0000313" key="2">
    <source>
        <dbReference type="Proteomes" id="UP000266441"/>
    </source>
</evidence>
<dbReference type="Proteomes" id="UP000266441">
    <property type="component" value="Unassembled WGS sequence"/>
</dbReference>
<dbReference type="EMBL" id="QWET01000019">
    <property type="protein sequence ID" value="RIH63561.1"/>
    <property type="molecule type" value="Genomic_DNA"/>
</dbReference>
<dbReference type="RefSeq" id="WP_119351529.1">
    <property type="nucleotide sequence ID" value="NZ_QWET01000019.1"/>
</dbReference>
<sequence length="70" mass="7582">MKISFVLIKPAIPENTGSPACAIKTIAYKNLSHANPLVISTAEPDGSHTILMNQLPQQEDIHLLLSFGNK</sequence>
<organism evidence="1 2">
    <name type="scientific">Mariniphaga sediminis</name>
    <dbReference type="NCBI Taxonomy" id="1628158"/>
    <lineage>
        <taxon>Bacteria</taxon>
        <taxon>Pseudomonadati</taxon>
        <taxon>Bacteroidota</taxon>
        <taxon>Bacteroidia</taxon>
        <taxon>Marinilabiliales</taxon>
        <taxon>Prolixibacteraceae</taxon>
        <taxon>Mariniphaga</taxon>
    </lineage>
</organism>
<evidence type="ECO:0000313" key="1">
    <source>
        <dbReference type="EMBL" id="RIH63561.1"/>
    </source>
</evidence>
<proteinExistence type="predicted"/>
<keyword evidence="2" id="KW-1185">Reference proteome</keyword>
<comment type="caution">
    <text evidence="1">The sequence shown here is derived from an EMBL/GenBank/DDBJ whole genome shotgun (WGS) entry which is preliminary data.</text>
</comment>
<gene>
    <name evidence="1" type="ORF">D1164_19215</name>
</gene>
<protein>
    <submittedName>
        <fullName evidence="1">Uncharacterized protein</fullName>
    </submittedName>
</protein>
<dbReference type="AlphaFoldDB" id="A0A399CYT7"/>